<dbReference type="EMBL" id="CP143529">
    <property type="protein sequence ID" value="WVS92227.1"/>
    <property type="molecule type" value="Genomic_DNA"/>
</dbReference>
<proteinExistence type="predicted"/>
<evidence type="ECO:0000313" key="1">
    <source>
        <dbReference type="EMBL" id="WVS92227.1"/>
    </source>
</evidence>
<sequence length="329" mass="37263">MRNNERNTQIGSQKSDDWIFVPDEKQESKNRLTIDFSPYLQEPKYTLSDVILNKSALSQVEDIIAELKYQDLIYQEWGMADKHKLDKALSINFAGPPGTGKTLTAEALAHTLGLKIVDIPYQLLESKFVGETPKNIAKAFEFATENKAVLFFDEADSFLGKRLENVTQSSDTAVNLTRSVMLKQLSEYEGVVVFATNIIHNYDPAFLSRIRWKIQFELPDEVARVKVWQIQFPRKLPLDDSVNFEELAKKFDHVSGRDIKNAVFQAVVSAARENKPKELKCVTQSHLIDSMTRVVEANRAVAKFKLSPVEGSVQIPEVEEKEIIAAELS</sequence>
<name>A0ACD5A2Z8_SYNEL</name>
<reference evidence="1" key="1">
    <citation type="submission" date="2024-01" db="EMBL/GenBank/DDBJ databases">
        <title>De novo genome assembly and pan-genome analysis of the fast-growing Indian isolates of Synechococcus elongatus: Potential chassis for bioproduction.</title>
        <authorList>
            <person name="Jain V.S."/>
            <person name="Schubert M.G."/>
            <person name="Pritam P."/>
            <person name="Sarnaik A.P."/>
            <person name="Jaiswal D."/>
            <person name="Church G.M."/>
            <person name="Wangikar P."/>
        </authorList>
    </citation>
    <scope>NUCLEOTIDE SEQUENCE</scope>
    <source>
        <strain evidence="1">PCC 11801</strain>
    </source>
</reference>
<geneLocation type="plasmid" evidence="1 2">
    <name>p11801_2</name>
</geneLocation>
<keyword evidence="1" id="KW-0614">Plasmid</keyword>
<accession>A0ACD5A2Z8</accession>
<organism evidence="1 2">
    <name type="scientific">Synechococcus elongatus PCC 11801</name>
    <dbReference type="NCBI Taxonomy" id="2219813"/>
    <lineage>
        <taxon>Bacteria</taxon>
        <taxon>Bacillati</taxon>
        <taxon>Cyanobacteriota</taxon>
        <taxon>Cyanophyceae</taxon>
        <taxon>Synechococcales</taxon>
        <taxon>Synechococcaceae</taxon>
        <taxon>Synechococcus</taxon>
    </lineage>
</organism>
<keyword evidence="1" id="KW-0067">ATP-binding</keyword>
<keyword evidence="1" id="KW-0547">Nucleotide-binding</keyword>
<dbReference type="Proteomes" id="UP000267249">
    <property type="component" value="Plasmid p11801_2"/>
</dbReference>
<gene>
    <name evidence="1" type="ORF">DOP62_14145</name>
</gene>
<evidence type="ECO:0000313" key="2">
    <source>
        <dbReference type="Proteomes" id="UP000267249"/>
    </source>
</evidence>
<protein>
    <submittedName>
        <fullName evidence="1">ATP-binding protein</fullName>
    </submittedName>
</protein>